<comment type="caution">
    <text evidence="2">The sequence shown here is derived from an EMBL/GenBank/DDBJ whole genome shotgun (WGS) entry which is preliminary data.</text>
</comment>
<organism evidence="2 4">
    <name type="scientific">Ficus carica</name>
    <name type="common">Common fig</name>
    <dbReference type="NCBI Taxonomy" id="3494"/>
    <lineage>
        <taxon>Eukaryota</taxon>
        <taxon>Viridiplantae</taxon>
        <taxon>Streptophyta</taxon>
        <taxon>Embryophyta</taxon>
        <taxon>Tracheophyta</taxon>
        <taxon>Spermatophyta</taxon>
        <taxon>Magnoliopsida</taxon>
        <taxon>eudicotyledons</taxon>
        <taxon>Gunneridae</taxon>
        <taxon>Pentapetalae</taxon>
        <taxon>rosids</taxon>
        <taxon>fabids</taxon>
        <taxon>Rosales</taxon>
        <taxon>Moraceae</taxon>
        <taxon>Ficeae</taxon>
        <taxon>Ficus</taxon>
    </lineage>
</organism>
<dbReference type="EMBL" id="BTGU01017724">
    <property type="protein sequence ID" value="GMN71212.1"/>
    <property type="molecule type" value="Genomic_DNA"/>
</dbReference>
<evidence type="ECO:0000313" key="4">
    <source>
        <dbReference type="Proteomes" id="UP001187192"/>
    </source>
</evidence>
<protein>
    <submittedName>
        <fullName evidence="2">Uncharacterized protein</fullName>
    </submittedName>
</protein>
<dbReference type="AlphaFoldDB" id="A0AA88JGB5"/>
<evidence type="ECO:0000313" key="3">
    <source>
        <dbReference type="EMBL" id="GMN71226.1"/>
    </source>
</evidence>
<dbReference type="EMBL" id="BTGU01017726">
    <property type="protein sequence ID" value="GMN71226.1"/>
    <property type="molecule type" value="Genomic_DNA"/>
</dbReference>
<gene>
    <name evidence="2" type="ORF">TIFTF001_055517</name>
    <name evidence="3" type="ORF">TIFTF001_055518</name>
</gene>
<name>A0AA88JGB5_FICCA</name>
<proteinExistence type="predicted"/>
<feature type="region of interest" description="Disordered" evidence="1">
    <location>
        <begin position="1"/>
        <end position="22"/>
    </location>
</feature>
<accession>A0AA88JGB5</accession>
<evidence type="ECO:0000256" key="1">
    <source>
        <dbReference type="SAM" id="MobiDB-lite"/>
    </source>
</evidence>
<reference evidence="2" key="1">
    <citation type="submission" date="2023-07" db="EMBL/GenBank/DDBJ databases">
        <title>draft genome sequence of fig (Ficus carica).</title>
        <authorList>
            <person name="Takahashi T."/>
            <person name="Nishimura K."/>
        </authorList>
    </citation>
    <scope>NUCLEOTIDE SEQUENCE</scope>
</reference>
<keyword evidence="4" id="KW-1185">Reference proteome</keyword>
<evidence type="ECO:0000313" key="2">
    <source>
        <dbReference type="EMBL" id="GMN71212.1"/>
    </source>
</evidence>
<sequence>MNATEPIPHAHEIMPQEVAVGV</sequence>
<dbReference type="Proteomes" id="UP001187192">
    <property type="component" value="Unassembled WGS sequence"/>
</dbReference>